<evidence type="ECO:0000259" key="9">
    <source>
        <dbReference type="Pfam" id="PF16922"/>
    </source>
</evidence>
<dbReference type="EMBL" id="CM026422">
    <property type="protein sequence ID" value="KAG0586070.1"/>
    <property type="molecule type" value="Genomic_DNA"/>
</dbReference>
<evidence type="ECO:0000313" key="10">
    <source>
        <dbReference type="EMBL" id="KAG0586070.1"/>
    </source>
</evidence>
<keyword evidence="4 6" id="KW-0235">DNA replication</keyword>
<evidence type="ECO:0000313" key="11">
    <source>
        <dbReference type="Proteomes" id="UP000822688"/>
    </source>
</evidence>
<proteinExistence type="inferred from homology"/>
<dbReference type="GO" id="GO:0000811">
    <property type="term" value="C:GINS complex"/>
    <property type="evidence" value="ECO:0007669"/>
    <property type="project" value="UniProtKB-UniRule"/>
</dbReference>
<dbReference type="GO" id="GO:0006261">
    <property type="term" value="P:DNA-templated DNA replication"/>
    <property type="evidence" value="ECO:0007669"/>
    <property type="project" value="InterPro"/>
</dbReference>
<dbReference type="InterPro" id="IPR031633">
    <property type="entry name" value="SLD5_C"/>
</dbReference>
<accession>A0A8T0IQQ2</accession>
<gene>
    <name evidence="10" type="ORF">KC19_2G061400</name>
</gene>
<dbReference type="Gene3D" id="1.20.58.1030">
    <property type="match status" value="1"/>
</dbReference>
<dbReference type="AlphaFoldDB" id="A0A8T0IQQ2"/>
<feature type="domain" description="DNA replication complex GINS protein SLD5 C-terminal" evidence="9">
    <location>
        <begin position="180"/>
        <end position="234"/>
    </location>
</feature>
<evidence type="ECO:0000256" key="2">
    <source>
        <dbReference type="ARBA" id="ARBA00008187"/>
    </source>
</evidence>
<reference evidence="10" key="1">
    <citation type="submission" date="2020-06" db="EMBL/GenBank/DDBJ databases">
        <title>WGS assembly of Ceratodon purpureus strain R40.</title>
        <authorList>
            <person name="Carey S.B."/>
            <person name="Jenkins J."/>
            <person name="Shu S."/>
            <person name="Lovell J.T."/>
            <person name="Sreedasyam A."/>
            <person name="Maumus F."/>
            <person name="Tiley G.P."/>
            <person name="Fernandez-Pozo N."/>
            <person name="Barry K."/>
            <person name="Chen C."/>
            <person name="Wang M."/>
            <person name="Lipzen A."/>
            <person name="Daum C."/>
            <person name="Saski C.A."/>
            <person name="Payton A.C."/>
            <person name="Mcbreen J.C."/>
            <person name="Conrad R.E."/>
            <person name="Kollar L.M."/>
            <person name="Olsson S."/>
            <person name="Huttunen S."/>
            <person name="Landis J.B."/>
            <person name="Wickett N.J."/>
            <person name="Johnson M.G."/>
            <person name="Rensing S.A."/>
            <person name="Grimwood J."/>
            <person name="Schmutz J."/>
            <person name="Mcdaniel S.F."/>
        </authorList>
    </citation>
    <scope>NUCLEOTIDE SEQUENCE</scope>
    <source>
        <strain evidence="10">R40</strain>
    </source>
</reference>
<comment type="function">
    <text evidence="6">The GINS complex plays an essential role in the initiation of DNA replication.</text>
</comment>
<dbReference type="PANTHER" id="PTHR21206:SF0">
    <property type="entry name" value="DNA REPLICATION COMPLEX GINS PROTEIN SLD5"/>
    <property type="match status" value="1"/>
</dbReference>
<comment type="caution">
    <text evidence="10">The sequence shown here is derived from an EMBL/GenBank/DDBJ whole genome shotgun (WGS) entry which is preliminary data.</text>
</comment>
<dbReference type="PIRSF" id="PIRSF007764">
    <property type="entry name" value="Sld5"/>
    <property type="match status" value="1"/>
</dbReference>
<feature type="domain" description="GINS subunit" evidence="8">
    <location>
        <begin position="84"/>
        <end position="151"/>
    </location>
</feature>
<evidence type="ECO:0000256" key="4">
    <source>
        <dbReference type="ARBA" id="ARBA00022705"/>
    </source>
</evidence>
<name>A0A8T0IQQ2_CERPU</name>
<dbReference type="Pfam" id="PF05916">
    <property type="entry name" value="Sld5"/>
    <property type="match status" value="1"/>
</dbReference>
<evidence type="ECO:0000256" key="6">
    <source>
        <dbReference type="PIRNR" id="PIRNR007764"/>
    </source>
</evidence>
<evidence type="ECO:0000259" key="8">
    <source>
        <dbReference type="Pfam" id="PF05916"/>
    </source>
</evidence>
<dbReference type="Pfam" id="PF16922">
    <property type="entry name" value="SLD5_C"/>
    <property type="match status" value="1"/>
</dbReference>
<keyword evidence="5 6" id="KW-0539">Nucleus</keyword>
<dbReference type="SUPFAM" id="SSF158573">
    <property type="entry name" value="GINS helical bundle-like"/>
    <property type="match status" value="1"/>
</dbReference>
<dbReference type="InterPro" id="IPR036224">
    <property type="entry name" value="GINS_bundle-like_dom_sf"/>
</dbReference>
<evidence type="ECO:0000256" key="1">
    <source>
        <dbReference type="ARBA" id="ARBA00004123"/>
    </source>
</evidence>
<dbReference type="FunFam" id="1.20.58.1030:FF:000005">
    <property type="entry name" value="DNA replication complex GINS protein SLD5"/>
    <property type="match status" value="1"/>
</dbReference>
<organism evidence="10 11">
    <name type="scientific">Ceratodon purpureus</name>
    <name type="common">Fire moss</name>
    <name type="synonym">Dicranum purpureum</name>
    <dbReference type="NCBI Taxonomy" id="3225"/>
    <lineage>
        <taxon>Eukaryota</taxon>
        <taxon>Viridiplantae</taxon>
        <taxon>Streptophyta</taxon>
        <taxon>Embryophyta</taxon>
        <taxon>Bryophyta</taxon>
        <taxon>Bryophytina</taxon>
        <taxon>Bryopsida</taxon>
        <taxon>Dicranidae</taxon>
        <taxon>Pseudoditrichales</taxon>
        <taxon>Ditrichaceae</taxon>
        <taxon>Ceratodon</taxon>
    </lineage>
</organism>
<dbReference type="InterPro" id="IPR038749">
    <property type="entry name" value="Sld5_GINS_A"/>
</dbReference>
<feature type="region of interest" description="Disordered" evidence="7">
    <location>
        <begin position="1"/>
        <end position="31"/>
    </location>
</feature>
<keyword evidence="11" id="KW-1185">Reference proteome</keyword>
<dbReference type="CDD" id="cd21692">
    <property type="entry name" value="GINS_B_Sld5"/>
    <property type="match status" value="1"/>
</dbReference>
<dbReference type="SUPFAM" id="SSF160059">
    <property type="entry name" value="PriA/YqbF domain"/>
    <property type="match status" value="1"/>
</dbReference>
<evidence type="ECO:0000256" key="3">
    <source>
        <dbReference type="ARBA" id="ARBA00014804"/>
    </source>
</evidence>
<protein>
    <recommendedName>
        <fullName evidence="3 6">DNA replication complex GINS protein SLD5</fullName>
    </recommendedName>
</protein>
<dbReference type="Proteomes" id="UP000822688">
    <property type="component" value="Chromosome 2"/>
</dbReference>
<dbReference type="GO" id="GO:0000727">
    <property type="term" value="P:double-strand break repair via break-induced replication"/>
    <property type="evidence" value="ECO:0007669"/>
    <property type="project" value="TreeGrafter"/>
</dbReference>
<dbReference type="InterPro" id="IPR008591">
    <property type="entry name" value="GINS_Sld5"/>
</dbReference>
<dbReference type="PANTHER" id="PTHR21206">
    <property type="entry name" value="SLD5 PROTEIN"/>
    <property type="match status" value="1"/>
</dbReference>
<comment type="similarity">
    <text evidence="2 6">Belongs to the GINS4/SLD5 family.</text>
</comment>
<evidence type="ECO:0000256" key="5">
    <source>
        <dbReference type="ARBA" id="ARBA00023242"/>
    </source>
</evidence>
<dbReference type="InterPro" id="IPR021151">
    <property type="entry name" value="GINS_A"/>
</dbReference>
<evidence type="ECO:0000256" key="7">
    <source>
        <dbReference type="SAM" id="MobiDB-lite"/>
    </source>
</evidence>
<dbReference type="CDD" id="cd11711">
    <property type="entry name" value="GINS_A_Sld5"/>
    <property type="match status" value="1"/>
</dbReference>
<sequence>MDSGNGSEDGTPWGRGDGQGDDDDINRDWGHKDIPNDVEVLKRVWRNEKSAPEILAYESLLVERVQEQIANMEENILAAAESLDDMMLSIFEMDVNRLMFLLRAYLRVRLSKIDKFALHIMRTADLWDRLSPQEQEYASKFVDVLSKHMHDSVLGKLEKAYESMMKQAASSEENDMIVEPNLDTYVFCRSKTALGTFQLDDKGDETVDMMPNDLYILRYRPVRNLIETDRIELV</sequence>
<comment type="subcellular location">
    <subcellularLocation>
        <location evidence="1 6">Nucleus</location>
    </subcellularLocation>
</comment>